<dbReference type="Proteomes" id="UP000694701">
    <property type="component" value="Unplaced"/>
</dbReference>
<dbReference type="PANTHER" id="PTHR14389:SF3">
    <property type="entry name" value="PROTEIN FAM111A-LIKE"/>
    <property type="match status" value="1"/>
</dbReference>
<dbReference type="GO" id="GO:0000785">
    <property type="term" value="C:chromatin"/>
    <property type="evidence" value="ECO:0007669"/>
    <property type="project" value="TreeGrafter"/>
</dbReference>
<reference evidence="2" key="1">
    <citation type="submission" date="2025-08" db="UniProtKB">
        <authorList>
            <consortium name="Ensembl"/>
        </authorList>
    </citation>
    <scope>IDENTIFICATION</scope>
</reference>
<dbReference type="Ensembl" id="ENSCCRT00020035281.1">
    <property type="protein sequence ID" value="ENSCCRP00020032266.1"/>
    <property type="gene ID" value="ENSCCRG00020014582.1"/>
</dbReference>
<dbReference type="Pfam" id="PF13365">
    <property type="entry name" value="Trypsin_2"/>
    <property type="match status" value="1"/>
</dbReference>
<dbReference type="SUPFAM" id="SSF50494">
    <property type="entry name" value="Trypsin-like serine proteases"/>
    <property type="match status" value="1"/>
</dbReference>
<dbReference type="InterPro" id="IPR043504">
    <property type="entry name" value="Peptidase_S1_PA_chymotrypsin"/>
</dbReference>
<proteinExistence type="predicted"/>
<organism evidence="2 3">
    <name type="scientific">Cyprinus carpio</name>
    <name type="common">Common carp</name>
    <dbReference type="NCBI Taxonomy" id="7962"/>
    <lineage>
        <taxon>Eukaryota</taxon>
        <taxon>Metazoa</taxon>
        <taxon>Chordata</taxon>
        <taxon>Craniata</taxon>
        <taxon>Vertebrata</taxon>
        <taxon>Euteleostomi</taxon>
        <taxon>Actinopterygii</taxon>
        <taxon>Neopterygii</taxon>
        <taxon>Teleostei</taxon>
        <taxon>Ostariophysi</taxon>
        <taxon>Cypriniformes</taxon>
        <taxon>Cyprinidae</taxon>
        <taxon>Cyprininae</taxon>
        <taxon>Cyprinus</taxon>
    </lineage>
</organism>
<feature type="region of interest" description="Disordered" evidence="1">
    <location>
        <begin position="179"/>
        <end position="232"/>
    </location>
</feature>
<sequence>MNVLEALNTSKMFRIEKDKKKNKQKEILIQRFKEGVPTAAVKTDFPCCLIETDEILEIDFIQKDENSCTNQITADRSLRKTRKPETLVTFRVKKEGGRKARHLLKSKALSRRVQYVCVYAFRGEKIKTALRRDGRFNNVIFRKHCALSEFSDELKHEWSNPVDNLDGKSFQVVVLSDKNQPDSQDDATPVTTEPNVASGADVAETPGSSQNPISTEQEKNHDGNTKSTNPSTKWYAVKPIADSEEILGILREQFPVLLKQLKQREKLKTKSDVQKFFRAEYGKSVENFLKVKKVKQLMKLSDSVCQIRQEGSALGTGFLLFDRYVLTNAHVFGESTDVPQVNAAQFTAVFGYEDLDSEDSKHIPVEQVTAYFHGNDDKGRYLDYALLELDDVENTAEYPKLLCYYHPNAPINRGQICIVGHPGEGVKKMDPCFIIERENRIEAANKHKTENQHLIHLMNEACSEQKWNFLAYENQITYDSCFFHGSSGSPVFDVDCNLIGIHTGGYKYKTEGDKTWSFMEYAFSMQPILDNIRAQALMKGLLNIVSVIAAFSNASGTAGQENQNDVEMKDAEESEEL</sequence>
<evidence type="ECO:0000313" key="3">
    <source>
        <dbReference type="Proteomes" id="UP000694701"/>
    </source>
</evidence>
<accession>A0A8C2HB60</accession>
<dbReference type="GO" id="GO:0006260">
    <property type="term" value="P:DNA replication"/>
    <property type="evidence" value="ECO:0007669"/>
    <property type="project" value="TreeGrafter"/>
</dbReference>
<dbReference type="InterPro" id="IPR009003">
    <property type="entry name" value="Peptidase_S1_PA"/>
</dbReference>
<dbReference type="GO" id="GO:0005634">
    <property type="term" value="C:nucleus"/>
    <property type="evidence" value="ECO:0007669"/>
    <property type="project" value="TreeGrafter"/>
</dbReference>
<dbReference type="PANTHER" id="PTHR14389">
    <property type="entry name" value="SI:CH1073-475A24.1"/>
    <property type="match status" value="1"/>
</dbReference>
<dbReference type="AlphaFoldDB" id="A0A8C2HB60"/>
<feature type="compositionally biased region" description="Polar residues" evidence="1">
    <location>
        <begin position="206"/>
        <end position="215"/>
    </location>
</feature>
<dbReference type="Gene3D" id="2.40.10.10">
    <property type="entry name" value="Trypsin-like serine proteases"/>
    <property type="match status" value="2"/>
</dbReference>
<evidence type="ECO:0008006" key="4">
    <source>
        <dbReference type="Google" id="ProtNLM"/>
    </source>
</evidence>
<protein>
    <recommendedName>
        <fullName evidence="4">Serine protease</fullName>
    </recommendedName>
</protein>
<evidence type="ECO:0000256" key="1">
    <source>
        <dbReference type="SAM" id="MobiDB-lite"/>
    </source>
</evidence>
<feature type="region of interest" description="Disordered" evidence="1">
    <location>
        <begin position="557"/>
        <end position="577"/>
    </location>
</feature>
<name>A0A8C2HB60_CYPCA</name>
<evidence type="ECO:0000313" key="2">
    <source>
        <dbReference type="Ensembl" id="ENSCCRP00020032266.1"/>
    </source>
</evidence>